<keyword evidence="5" id="KW-1185">Reference proteome</keyword>
<evidence type="ECO:0000259" key="3">
    <source>
        <dbReference type="Pfam" id="PF13511"/>
    </source>
</evidence>
<protein>
    <submittedName>
        <fullName evidence="4">DUF4124 domain-containing protein</fullName>
    </submittedName>
</protein>
<feature type="compositionally biased region" description="Basic and acidic residues" evidence="1">
    <location>
        <begin position="144"/>
        <end position="163"/>
    </location>
</feature>
<sequence length="176" mass="19640">MNPTQRLIAVLTLSALAAGVHAQTYWKWRDAQGRVQVSDQPPPRDVPDAAILQRPGKTAPAQAAGSGAEPAATPTAPPASAVTGQDPELEARRRKIAQEKAERQKADEERRAEQQRKQDANRQEECQRLRSHLKALESGVRMARLNDKGEREVMEDAERRQETQRVQGQLSQHCNR</sequence>
<dbReference type="RefSeq" id="WP_163455962.1">
    <property type="nucleotide sequence ID" value="NZ_JAAGOH010000002.1"/>
</dbReference>
<evidence type="ECO:0000313" key="4">
    <source>
        <dbReference type="EMBL" id="NDY90112.1"/>
    </source>
</evidence>
<dbReference type="Proteomes" id="UP000484255">
    <property type="component" value="Unassembled WGS sequence"/>
</dbReference>
<organism evidence="4 5">
    <name type="scientific">Ideonella livida</name>
    <dbReference type="NCBI Taxonomy" id="2707176"/>
    <lineage>
        <taxon>Bacteria</taxon>
        <taxon>Pseudomonadati</taxon>
        <taxon>Pseudomonadota</taxon>
        <taxon>Betaproteobacteria</taxon>
        <taxon>Burkholderiales</taxon>
        <taxon>Sphaerotilaceae</taxon>
        <taxon>Ideonella</taxon>
    </lineage>
</organism>
<feature type="compositionally biased region" description="Polar residues" evidence="1">
    <location>
        <begin position="164"/>
        <end position="176"/>
    </location>
</feature>
<evidence type="ECO:0000313" key="5">
    <source>
        <dbReference type="Proteomes" id="UP000484255"/>
    </source>
</evidence>
<dbReference type="EMBL" id="JAAGOH010000002">
    <property type="protein sequence ID" value="NDY90112.1"/>
    <property type="molecule type" value="Genomic_DNA"/>
</dbReference>
<dbReference type="InterPro" id="IPR025392">
    <property type="entry name" value="DUF4124"/>
</dbReference>
<keyword evidence="2" id="KW-0732">Signal</keyword>
<gene>
    <name evidence="4" type="ORF">G3A44_02775</name>
</gene>
<comment type="caution">
    <text evidence="4">The sequence shown here is derived from an EMBL/GenBank/DDBJ whole genome shotgun (WGS) entry which is preliminary data.</text>
</comment>
<dbReference type="Pfam" id="PF13511">
    <property type="entry name" value="DUF4124"/>
    <property type="match status" value="1"/>
</dbReference>
<name>A0A7C9PFG4_9BURK</name>
<dbReference type="AlphaFoldDB" id="A0A7C9PFG4"/>
<feature type="chain" id="PRO_5028822923" evidence="2">
    <location>
        <begin position="23"/>
        <end position="176"/>
    </location>
</feature>
<accession>A0A7C9PFG4</accession>
<feature type="domain" description="DUF4124" evidence="3">
    <location>
        <begin position="13"/>
        <end position="64"/>
    </location>
</feature>
<feature type="signal peptide" evidence="2">
    <location>
        <begin position="1"/>
        <end position="22"/>
    </location>
</feature>
<proteinExistence type="predicted"/>
<feature type="compositionally biased region" description="Low complexity" evidence="1">
    <location>
        <begin position="59"/>
        <end position="81"/>
    </location>
</feature>
<reference evidence="4 5" key="1">
    <citation type="submission" date="2020-02" db="EMBL/GenBank/DDBJ databases">
        <title>Ideonella bacterium strain TBM-1.</title>
        <authorList>
            <person name="Chen W.-M."/>
        </authorList>
    </citation>
    <scope>NUCLEOTIDE SEQUENCE [LARGE SCALE GENOMIC DNA]</scope>
    <source>
        <strain evidence="4 5">TBM-1</strain>
    </source>
</reference>
<feature type="compositionally biased region" description="Basic and acidic residues" evidence="1">
    <location>
        <begin position="96"/>
        <end position="128"/>
    </location>
</feature>
<evidence type="ECO:0000256" key="1">
    <source>
        <dbReference type="SAM" id="MobiDB-lite"/>
    </source>
</evidence>
<evidence type="ECO:0000256" key="2">
    <source>
        <dbReference type="SAM" id="SignalP"/>
    </source>
</evidence>
<feature type="region of interest" description="Disordered" evidence="1">
    <location>
        <begin position="34"/>
        <end position="176"/>
    </location>
</feature>